<dbReference type="Proteomes" id="UP000789525">
    <property type="component" value="Unassembled WGS sequence"/>
</dbReference>
<sequence length="129" mass="13860">ITKVATPHGHVFVHENITICWSLSDPSTAQAAVLKITHVPDGEFTIIDKELALNTLQKNWVVSVCSGTYYFSIIDNDGEVRSDNFNILESILTASFLDVSAPTPTPTNSSDGKLSTTIIIIIAICAALA</sequence>
<dbReference type="EMBL" id="CAJVPT010028243">
    <property type="protein sequence ID" value="CAG8686516.1"/>
    <property type="molecule type" value="Genomic_DNA"/>
</dbReference>
<name>A0ACA9P1I1_9GLOM</name>
<accession>A0ACA9P1I1</accession>
<evidence type="ECO:0000313" key="2">
    <source>
        <dbReference type="Proteomes" id="UP000789525"/>
    </source>
</evidence>
<evidence type="ECO:0000313" key="1">
    <source>
        <dbReference type="EMBL" id="CAG8686516.1"/>
    </source>
</evidence>
<comment type="caution">
    <text evidence="1">The sequence shown here is derived from an EMBL/GenBank/DDBJ whole genome shotgun (WGS) entry which is preliminary data.</text>
</comment>
<keyword evidence="2" id="KW-1185">Reference proteome</keyword>
<reference evidence="1" key="1">
    <citation type="submission" date="2021-06" db="EMBL/GenBank/DDBJ databases">
        <authorList>
            <person name="Kallberg Y."/>
            <person name="Tangrot J."/>
            <person name="Rosling A."/>
        </authorList>
    </citation>
    <scope>NUCLEOTIDE SEQUENCE</scope>
    <source>
        <strain evidence="1">CL356</strain>
    </source>
</reference>
<protein>
    <submittedName>
        <fullName evidence="1">7790_t:CDS:1</fullName>
    </submittedName>
</protein>
<organism evidence="1 2">
    <name type="scientific">Acaulospora colombiana</name>
    <dbReference type="NCBI Taxonomy" id="27376"/>
    <lineage>
        <taxon>Eukaryota</taxon>
        <taxon>Fungi</taxon>
        <taxon>Fungi incertae sedis</taxon>
        <taxon>Mucoromycota</taxon>
        <taxon>Glomeromycotina</taxon>
        <taxon>Glomeromycetes</taxon>
        <taxon>Diversisporales</taxon>
        <taxon>Acaulosporaceae</taxon>
        <taxon>Acaulospora</taxon>
    </lineage>
</organism>
<feature type="non-terminal residue" evidence="1">
    <location>
        <position position="129"/>
    </location>
</feature>
<proteinExistence type="predicted"/>
<gene>
    <name evidence="1" type="ORF">ACOLOM_LOCUS9596</name>
</gene>
<feature type="non-terminal residue" evidence="1">
    <location>
        <position position="1"/>
    </location>
</feature>